<evidence type="ECO:0000313" key="1">
    <source>
        <dbReference type="EMBL" id="GAW92202.1"/>
    </source>
</evidence>
<dbReference type="Proteomes" id="UP000197032">
    <property type="component" value="Unassembled WGS sequence"/>
</dbReference>
<dbReference type="AlphaFoldDB" id="A0A1Z5HRP8"/>
<sequence>MVFSFLLSGKAFSEADNADQVHQEPEDQ</sequence>
<keyword evidence="2" id="KW-1185">Reference proteome</keyword>
<dbReference type="EMBL" id="BDGJ01000060">
    <property type="protein sequence ID" value="GAW92202.1"/>
    <property type="molecule type" value="Genomic_DNA"/>
</dbReference>
<evidence type="ECO:0000313" key="2">
    <source>
        <dbReference type="Proteomes" id="UP000197032"/>
    </source>
</evidence>
<comment type="caution">
    <text evidence="1">The sequence shown here is derived from an EMBL/GenBank/DDBJ whole genome shotgun (WGS) entry which is preliminary data.</text>
</comment>
<accession>A0A1Z5HRP8</accession>
<reference evidence="2" key="1">
    <citation type="journal article" date="2017" name="Appl. Environ. Microbiol.">
        <title>Genomic analysis of Calderihabitans maritimus KKC1, a thermophilic hydrogenogenic carboxydotrophic bacterium isolated from marine sediment.</title>
        <authorList>
            <person name="Omae K."/>
            <person name="Yoneda Y."/>
            <person name="Fukuyama Y."/>
            <person name="Yoshida T."/>
            <person name="Sako Y."/>
        </authorList>
    </citation>
    <scope>NUCLEOTIDE SEQUENCE [LARGE SCALE GENOMIC DNA]</scope>
    <source>
        <strain evidence="2">KKC1</strain>
    </source>
</reference>
<protein>
    <submittedName>
        <fullName evidence="1">Uncharacterized protein</fullName>
    </submittedName>
</protein>
<proteinExistence type="predicted"/>
<organism evidence="1 2">
    <name type="scientific">Calderihabitans maritimus</name>
    <dbReference type="NCBI Taxonomy" id="1246530"/>
    <lineage>
        <taxon>Bacteria</taxon>
        <taxon>Bacillati</taxon>
        <taxon>Bacillota</taxon>
        <taxon>Clostridia</taxon>
        <taxon>Neomoorellales</taxon>
        <taxon>Calderihabitantaceae</taxon>
        <taxon>Calderihabitans</taxon>
    </lineage>
</organism>
<name>A0A1Z5HRP8_9FIRM</name>
<gene>
    <name evidence="1" type="ORF">KKC1_13600</name>
</gene>